<feature type="binding site" evidence="13">
    <location>
        <position position="195"/>
    </location>
    <ligand>
        <name>substrate</name>
    </ligand>
</feature>
<dbReference type="EMBL" id="JACHEN010000038">
    <property type="protein sequence ID" value="MBB6218423.1"/>
    <property type="molecule type" value="Genomic_DNA"/>
</dbReference>
<evidence type="ECO:0000256" key="7">
    <source>
        <dbReference type="ARBA" id="ARBA00022676"/>
    </source>
</evidence>
<evidence type="ECO:0000256" key="4">
    <source>
        <dbReference type="ARBA" id="ARBA00011218"/>
    </source>
</evidence>
<feature type="binding site" evidence="13">
    <location>
        <begin position="239"/>
        <end position="241"/>
    </location>
    <ligand>
        <name>substrate</name>
    </ligand>
</feature>
<feature type="binding site" evidence="13">
    <location>
        <begin position="131"/>
        <end position="133"/>
    </location>
    <ligand>
        <name>substrate</name>
    </ligand>
</feature>
<organism evidence="16 17">
    <name type="scientific">Anaerosolibacter carboniphilus</name>
    <dbReference type="NCBI Taxonomy" id="1417629"/>
    <lineage>
        <taxon>Bacteria</taxon>
        <taxon>Bacillati</taxon>
        <taxon>Bacillota</taxon>
        <taxon>Clostridia</taxon>
        <taxon>Peptostreptococcales</taxon>
        <taxon>Thermotaleaceae</taxon>
        <taxon>Anaerosolibacter</taxon>
    </lineage>
</organism>
<dbReference type="RefSeq" id="WP_184312905.1">
    <property type="nucleotide sequence ID" value="NZ_JACHEN010000038.1"/>
</dbReference>
<evidence type="ECO:0000256" key="5">
    <source>
        <dbReference type="ARBA" id="ARBA00011944"/>
    </source>
</evidence>
<dbReference type="PANTHER" id="PTHR32179:SF3">
    <property type="entry name" value="NICOTINATE-NUCLEOTIDE PYROPHOSPHORYLASE [CARBOXYLATING]"/>
    <property type="match status" value="1"/>
</dbReference>
<evidence type="ECO:0000256" key="8">
    <source>
        <dbReference type="ARBA" id="ARBA00022679"/>
    </source>
</evidence>
<evidence type="ECO:0000313" key="17">
    <source>
        <dbReference type="Proteomes" id="UP000579281"/>
    </source>
</evidence>
<dbReference type="AlphaFoldDB" id="A0A841KYK7"/>
<dbReference type="Proteomes" id="UP000579281">
    <property type="component" value="Unassembled WGS sequence"/>
</dbReference>
<evidence type="ECO:0000256" key="13">
    <source>
        <dbReference type="PIRSR" id="PIRSR006250-1"/>
    </source>
</evidence>
<proteinExistence type="inferred from homology"/>
<evidence type="ECO:0000256" key="2">
    <source>
        <dbReference type="ARBA" id="ARBA00004893"/>
    </source>
</evidence>
<dbReference type="GO" id="GO:0034213">
    <property type="term" value="P:quinolinate catabolic process"/>
    <property type="evidence" value="ECO:0007669"/>
    <property type="project" value="TreeGrafter"/>
</dbReference>
<dbReference type="GO" id="GO:0004514">
    <property type="term" value="F:nicotinate-nucleotide diphosphorylase (carboxylating) activity"/>
    <property type="evidence" value="ECO:0007669"/>
    <property type="project" value="UniProtKB-EC"/>
</dbReference>
<dbReference type="Pfam" id="PF02749">
    <property type="entry name" value="QRPTase_N"/>
    <property type="match status" value="1"/>
</dbReference>
<keyword evidence="7 12" id="KW-0328">Glycosyltransferase</keyword>
<dbReference type="Pfam" id="PF01729">
    <property type="entry name" value="QRPTase_C"/>
    <property type="match status" value="1"/>
</dbReference>
<comment type="pathway">
    <text evidence="2">Cofactor biosynthesis; NAD(+) biosynthesis; nicotinate D-ribonucleotide from quinolinate: step 1/1.</text>
</comment>
<dbReference type="SUPFAM" id="SSF51690">
    <property type="entry name" value="Nicotinate/Quinolinate PRTase C-terminal domain-like"/>
    <property type="match status" value="1"/>
</dbReference>
<evidence type="ECO:0000313" key="16">
    <source>
        <dbReference type="EMBL" id="MBB6218423.1"/>
    </source>
</evidence>
<dbReference type="PIRSF" id="PIRSF006250">
    <property type="entry name" value="NadC_ModD"/>
    <property type="match status" value="1"/>
</dbReference>
<dbReference type="InterPro" id="IPR002638">
    <property type="entry name" value="Quinolinate_PRibosylTrfase_C"/>
</dbReference>
<dbReference type="CDD" id="cd01572">
    <property type="entry name" value="QPRTase"/>
    <property type="match status" value="1"/>
</dbReference>
<dbReference type="Gene3D" id="3.90.1170.20">
    <property type="entry name" value="Quinolinate phosphoribosyl transferase, N-terminal domain"/>
    <property type="match status" value="1"/>
</dbReference>
<feature type="domain" description="Quinolinate phosphoribosyl transferase N-terminal" evidence="15">
    <location>
        <begin position="23"/>
        <end position="108"/>
    </location>
</feature>
<dbReference type="GO" id="GO:0009435">
    <property type="term" value="P:NAD+ biosynthetic process"/>
    <property type="evidence" value="ECO:0007669"/>
    <property type="project" value="UniProtKB-UniPathway"/>
</dbReference>
<dbReference type="InterPro" id="IPR022412">
    <property type="entry name" value="Quinolinate_PRibosylTrfase_N"/>
</dbReference>
<name>A0A841KYK7_9FIRM</name>
<dbReference type="GO" id="GO:0005737">
    <property type="term" value="C:cytoplasm"/>
    <property type="evidence" value="ECO:0007669"/>
    <property type="project" value="TreeGrafter"/>
</dbReference>
<comment type="function">
    <text evidence="1">Involved in the catabolism of quinolinic acid (QA).</text>
</comment>
<evidence type="ECO:0000259" key="15">
    <source>
        <dbReference type="Pfam" id="PF02749"/>
    </source>
</evidence>
<keyword evidence="17" id="KW-1185">Reference proteome</keyword>
<dbReference type="InterPro" id="IPR013785">
    <property type="entry name" value="Aldolase_TIM"/>
</dbReference>
<dbReference type="InterPro" id="IPR036068">
    <property type="entry name" value="Nicotinate_pribotase-like_C"/>
</dbReference>
<dbReference type="FunFam" id="3.20.20.70:FF:000030">
    <property type="entry name" value="Nicotinate-nucleotide pyrophosphorylase, carboxylating"/>
    <property type="match status" value="1"/>
</dbReference>
<dbReference type="Gene3D" id="3.20.20.70">
    <property type="entry name" value="Aldolase class I"/>
    <property type="match status" value="1"/>
</dbReference>
<evidence type="ECO:0000256" key="9">
    <source>
        <dbReference type="ARBA" id="ARBA00033102"/>
    </source>
</evidence>
<dbReference type="PANTHER" id="PTHR32179">
    <property type="entry name" value="NICOTINATE-NUCLEOTIDE PYROPHOSPHORYLASE [CARBOXYLATING]"/>
    <property type="match status" value="1"/>
</dbReference>
<dbReference type="UniPathway" id="UPA00253">
    <property type="reaction ID" value="UER00331"/>
</dbReference>
<dbReference type="SUPFAM" id="SSF54675">
    <property type="entry name" value="Nicotinate/Quinolinate PRTase N-terminal domain-like"/>
    <property type="match status" value="1"/>
</dbReference>
<dbReference type="InterPro" id="IPR004393">
    <property type="entry name" value="NadC"/>
</dbReference>
<comment type="caution">
    <text evidence="16">The sequence shown here is derived from an EMBL/GenBank/DDBJ whole genome shotgun (WGS) entry which is preliminary data.</text>
</comment>
<dbReference type="InterPro" id="IPR027277">
    <property type="entry name" value="NadC/ModD"/>
</dbReference>
<comment type="similarity">
    <text evidence="3 12">Belongs to the NadC/ModD family.</text>
</comment>
<keyword evidence="8 12" id="KW-0808">Transferase</keyword>
<evidence type="ECO:0000256" key="1">
    <source>
        <dbReference type="ARBA" id="ARBA00003237"/>
    </source>
</evidence>
<evidence type="ECO:0000256" key="3">
    <source>
        <dbReference type="ARBA" id="ARBA00009400"/>
    </source>
</evidence>
<keyword evidence="6" id="KW-0662">Pyridine nucleotide biosynthesis</keyword>
<comment type="subunit">
    <text evidence="4">Hexamer formed by 3 homodimers.</text>
</comment>
<feature type="binding site" evidence="13">
    <location>
        <position position="155"/>
    </location>
    <ligand>
        <name>substrate</name>
    </ligand>
</feature>
<feature type="binding site" evidence="13">
    <location>
        <position position="165"/>
    </location>
    <ligand>
        <name>substrate</name>
    </ligand>
</feature>
<evidence type="ECO:0000259" key="14">
    <source>
        <dbReference type="Pfam" id="PF01729"/>
    </source>
</evidence>
<accession>A0A841KYK7</accession>
<dbReference type="NCBIfam" id="TIGR00078">
    <property type="entry name" value="nadC"/>
    <property type="match status" value="1"/>
</dbReference>
<dbReference type="InterPro" id="IPR037128">
    <property type="entry name" value="Quinolinate_PRibosylTase_N_sf"/>
</dbReference>
<sequence>MLSKLMVEEIIRNALKEDMNYGDITTDTLIGEESISVARMTAKEDGVIAGLAVAEMTFKILDQSISFIPLKKDGDMVKKGEHMAEIKGSTRGILKGERLALNLIQRMSGIATMAKAYADGVAGYPTRIVDTRKTTPGLRILEKYAIRMGGCHNHRFNLSDAVMIKDNHIKAVGSITKAIEITRQNIPHTMKIEVEVESLAQLQEALEAKADIIMLDNMDTANMKKAVEITAGRAILEASGNITKERLREIAEIGIDVISVGALTHSVRAMDISLNIVK</sequence>
<protein>
    <recommendedName>
        <fullName evidence="11">Probable nicotinate-nucleotide pyrophosphorylase [carboxylating]</fullName>
        <ecNumber evidence="5">2.4.2.19</ecNumber>
    </recommendedName>
    <alternativeName>
        <fullName evidence="9">Quinolinate phosphoribosyltransferase [decarboxylating]</fullName>
    </alternativeName>
</protein>
<gene>
    <name evidence="16" type="ORF">HNQ80_004587</name>
</gene>
<feature type="binding site" evidence="13">
    <location>
        <begin position="260"/>
        <end position="262"/>
    </location>
    <ligand>
        <name>substrate</name>
    </ligand>
</feature>
<feature type="binding site" evidence="13">
    <location>
        <position position="98"/>
    </location>
    <ligand>
        <name>substrate</name>
    </ligand>
</feature>
<dbReference type="FunFam" id="3.90.1170.20:FF:000001">
    <property type="entry name" value="Nicotinate-nucleotide diphosphorylase (Carboxylating)"/>
    <property type="match status" value="1"/>
</dbReference>
<evidence type="ECO:0000256" key="10">
    <source>
        <dbReference type="ARBA" id="ARBA00047445"/>
    </source>
</evidence>
<reference evidence="16 17" key="1">
    <citation type="submission" date="2020-08" db="EMBL/GenBank/DDBJ databases">
        <title>Genomic Encyclopedia of Type Strains, Phase IV (KMG-IV): sequencing the most valuable type-strain genomes for metagenomic binning, comparative biology and taxonomic classification.</title>
        <authorList>
            <person name="Goeker M."/>
        </authorList>
    </citation>
    <scope>NUCLEOTIDE SEQUENCE [LARGE SCALE GENOMIC DNA]</scope>
    <source>
        <strain evidence="16 17">DSM 103526</strain>
    </source>
</reference>
<evidence type="ECO:0000256" key="12">
    <source>
        <dbReference type="PIRNR" id="PIRNR006250"/>
    </source>
</evidence>
<evidence type="ECO:0000256" key="6">
    <source>
        <dbReference type="ARBA" id="ARBA00022642"/>
    </source>
</evidence>
<comment type="catalytic activity">
    <reaction evidence="10">
        <text>nicotinate beta-D-ribonucleotide + CO2 + diphosphate = quinolinate + 5-phospho-alpha-D-ribose 1-diphosphate + 2 H(+)</text>
        <dbReference type="Rhea" id="RHEA:12733"/>
        <dbReference type="ChEBI" id="CHEBI:15378"/>
        <dbReference type="ChEBI" id="CHEBI:16526"/>
        <dbReference type="ChEBI" id="CHEBI:29959"/>
        <dbReference type="ChEBI" id="CHEBI:33019"/>
        <dbReference type="ChEBI" id="CHEBI:57502"/>
        <dbReference type="ChEBI" id="CHEBI:58017"/>
        <dbReference type="EC" id="2.4.2.19"/>
    </reaction>
</comment>
<feature type="domain" description="Quinolinate phosphoribosyl transferase C-terminal" evidence="14">
    <location>
        <begin position="110"/>
        <end position="274"/>
    </location>
</feature>
<feature type="binding site" evidence="13">
    <location>
        <position position="216"/>
    </location>
    <ligand>
        <name>substrate</name>
    </ligand>
</feature>
<evidence type="ECO:0000256" key="11">
    <source>
        <dbReference type="ARBA" id="ARBA00069173"/>
    </source>
</evidence>
<dbReference type="EC" id="2.4.2.19" evidence="5"/>